<accession>A0ABT0K5D8</accession>
<dbReference type="Gene3D" id="3.40.50.300">
    <property type="entry name" value="P-loop containing nucleotide triphosphate hydrolases"/>
    <property type="match status" value="1"/>
</dbReference>
<evidence type="ECO:0000313" key="2">
    <source>
        <dbReference type="EMBL" id="MCK9878709.1"/>
    </source>
</evidence>
<comment type="caution">
    <text evidence="2">The sequence shown here is derived from an EMBL/GenBank/DDBJ whole genome shotgun (WGS) entry which is preliminary data.</text>
</comment>
<evidence type="ECO:0000259" key="1">
    <source>
        <dbReference type="SMART" id="SM00382"/>
    </source>
</evidence>
<dbReference type="RefSeq" id="WP_248826794.1">
    <property type="nucleotide sequence ID" value="NZ_JALKFT010000041.1"/>
</dbReference>
<feature type="domain" description="AAA+ ATPase" evidence="1">
    <location>
        <begin position="23"/>
        <end position="282"/>
    </location>
</feature>
<dbReference type="Proteomes" id="UP001201873">
    <property type="component" value="Unassembled WGS sequence"/>
</dbReference>
<name>A0ABT0K5D8_9ACTN</name>
<organism evidence="2 3">
    <name type="scientific">Frankia umida</name>
    <dbReference type="NCBI Taxonomy" id="573489"/>
    <lineage>
        <taxon>Bacteria</taxon>
        <taxon>Bacillati</taxon>
        <taxon>Actinomycetota</taxon>
        <taxon>Actinomycetes</taxon>
        <taxon>Frankiales</taxon>
        <taxon>Frankiaceae</taxon>
        <taxon>Frankia</taxon>
    </lineage>
</organism>
<protein>
    <submittedName>
        <fullName evidence="2">AAA-like domain-containing protein</fullName>
    </submittedName>
</protein>
<dbReference type="EMBL" id="JALKFT010000041">
    <property type="protein sequence ID" value="MCK9878709.1"/>
    <property type="molecule type" value="Genomic_DNA"/>
</dbReference>
<dbReference type="Pfam" id="PF13401">
    <property type="entry name" value="AAA_22"/>
    <property type="match status" value="1"/>
</dbReference>
<dbReference type="SMART" id="SM00382">
    <property type="entry name" value="AAA"/>
    <property type="match status" value="1"/>
</dbReference>
<dbReference type="SUPFAM" id="SSF52540">
    <property type="entry name" value="P-loop containing nucleoside triphosphate hydrolases"/>
    <property type="match status" value="1"/>
</dbReference>
<proteinExistence type="predicted"/>
<dbReference type="InterPro" id="IPR049945">
    <property type="entry name" value="AAA_22"/>
</dbReference>
<reference evidence="2 3" key="1">
    <citation type="submission" date="2022-04" db="EMBL/GenBank/DDBJ databases">
        <title>Genome diversity in the genus Frankia.</title>
        <authorList>
            <person name="Carlos-Shanley C."/>
            <person name="Hahn D."/>
        </authorList>
    </citation>
    <scope>NUCLEOTIDE SEQUENCE [LARGE SCALE GENOMIC DNA]</scope>
    <source>
        <strain evidence="2 3">Ag45/Mut15</strain>
    </source>
</reference>
<dbReference type="InterPro" id="IPR003593">
    <property type="entry name" value="AAA+_ATPase"/>
</dbReference>
<keyword evidence="3" id="KW-1185">Reference proteome</keyword>
<sequence length="518" mass="57449">MPSDHYMIPASARLPEVPELVQEKKYFVVHAPRQTGKTTALRALATELTASGRFAAVVLSMEAGQPWPDDIGAATRAILTGARRTARTNLPAELRPPPWPESWEEGLLSDAFAAWSESCPRPLVLFLDEIDALSGRTLLSVLRQLRDGFADRPIGFPASVALCGLRDVRDYKIASGGNPTTMASQSPFNITVASLRLGDFTLDEVRDLYRQHTTDTGQRLTPQAVEYAYALTMGQPWLVNALGYEITSRMRVPTTTSITTDHIDEATERIILTRATHVDSLLDKLRDPRVRRIIEPILAGTEFRFDPFSDDLAYTTDLGLVRRTTATVEIANPLYRNVITRVLADGLFDGVVGAPAPHSFALPDGRLDLDRLLARFTEFWHRTEDVLTADEPYREVTPHVTLLGYLDRAINGNGFVDREYGVGRGAMDLLIRWHHAGPDGRPTVQREALELKTHRPGSTDPTEAGIRQLDSYLLRLGLPAGHLVIFDQRPAERKRINTELGAQTITSPAGRTITVVRI</sequence>
<evidence type="ECO:0000313" key="3">
    <source>
        <dbReference type="Proteomes" id="UP001201873"/>
    </source>
</evidence>
<gene>
    <name evidence="2" type="ORF">MXD59_23590</name>
</gene>
<dbReference type="InterPro" id="IPR027417">
    <property type="entry name" value="P-loop_NTPase"/>
</dbReference>